<reference evidence="2" key="1">
    <citation type="submission" date="2016-03" db="EMBL/GenBank/DDBJ databases">
        <authorList>
            <person name="Guldener U."/>
        </authorList>
    </citation>
    <scope>NUCLEOTIDE SEQUENCE [LARGE SCALE GENOMIC DNA]</scope>
</reference>
<dbReference type="Proteomes" id="UP000177625">
    <property type="component" value="Unassembled WGS sequence"/>
</dbReference>
<sequence length="163" mass="17874">MTEKSLGETNVPPAVEKLIADKDLGTELLDKGCSCKNVAVPEVSRPTIRSAAKARATTGRKQLALASTWISFSGEKTESSNAAQYLACGMRQGTNTSVIAISIPGDGNADAHINVFMPSTPDRLVNRPRAMVFQLLFWKSRIRLVTRIENHLQRPHEGDMLQR</sequence>
<proteinExistence type="predicted"/>
<dbReference type="AlphaFoldDB" id="A0A1E1MGZ5"/>
<gene>
    <name evidence="1" type="ORF">RSE6_09032</name>
</gene>
<dbReference type="EMBL" id="FJVC01000331">
    <property type="protein sequence ID" value="CZT48351.1"/>
    <property type="molecule type" value="Genomic_DNA"/>
</dbReference>
<organism evidence="1 2">
    <name type="scientific">Rhynchosporium secalis</name>
    <name type="common">Barley scald fungus</name>
    <dbReference type="NCBI Taxonomy" id="38038"/>
    <lineage>
        <taxon>Eukaryota</taxon>
        <taxon>Fungi</taxon>
        <taxon>Dikarya</taxon>
        <taxon>Ascomycota</taxon>
        <taxon>Pezizomycotina</taxon>
        <taxon>Leotiomycetes</taxon>
        <taxon>Helotiales</taxon>
        <taxon>Ploettnerulaceae</taxon>
        <taxon>Rhynchosporium</taxon>
    </lineage>
</organism>
<keyword evidence="2" id="KW-1185">Reference proteome</keyword>
<accession>A0A1E1MGZ5</accession>
<protein>
    <submittedName>
        <fullName evidence="1">Uncharacterized protein</fullName>
    </submittedName>
</protein>
<evidence type="ECO:0000313" key="1">
    <source>
        <dbReference type="EMBL" id="CZT48351.1"/>
    </source>
</evidence>
<name>A0A1E1MGZ5_RHYSE</name>
<evidence type="ECO:0000313" key="2">
    <source>
        <dbReference type="Proteomes" id="UP000177625"/>
    </source>
</evidence>